<feature type="transmembrane region" description="Helical" evidence="10">
    <location>
        <begin position="120"/>
        <end position="144"/>
    </location>
</feature>
<dbReference type="GO" id="GO:0004930">
    <property type="term" value="F:G protein-coupled receptor activity"/>
    <property type="evidence" value="ECO:0007669"/>
    <property type="project" value="UniProtKB-KW"/>
</dbReference>
<feature type="transmembrane region" description="Helical" evidence="10">
    <location>
        <begin position="150"/>
        <end position="174"/>
    </location>
</feature>
<evidence type="ECO:0000256" key="9">
    <source>
        <dbReference type="RuleBase" id="RU000688"/>
    </source>
</evidence>
<name>A0AAU9VQ05_9CNID</name>
<dbReference type="Proteomes" id="UP001159428">
    <property type="component" value="Unassembled WGS sequence"/>
</dbReference>
<dbReference type="PRINTS" id="PR00237">
    <property type="entry name" value="GPCRRHODOPSN"/>
</dbReference>
<dbReference type="PANTHER" id="PTHR24249:SF372">
    <property type="entry name" value="G-PROTEIN COUPLED RECEPTORS FAMILY 1 PROFILE DOMAIN-CONTAINING PROTEIN"/>
    <property type="match status" value="1"/>
</dbReference>
<feature type="transmembrane region" description="Helical" evidence="10">
    <location>
        <begin position="40"/>
        <end position="58"/>
    </location>
</feature>
<evidence type="ECO:0000259" key="11">
    <source>
        <dbReference type="PROSITE" id="PS50262"/>
    </source>
</evidence>
<keyword evidence="13" id="KW-1185">Reference proteome</keyword>
<feature type="transmembrane region" description="Helical" evidence="10">
    <location>
        <begin position="195"/>
        <end position="219"/>
    </location>
</feature>
<gene>
    <name evidence="12" type="ORF">PMEA_00010887</name>
</gene>
<comment type="caution">
    <text evidence="12">The sequence shown here is derived from an EMBL/GenBank/DDBJ whole genome shotgun (WGS) entry which is preliminary data.</text>
</comment>
<feature type="transmembrane region" description="Helical" evidence="10">
    <location>
        <begin position="78"/>
        <end position="99"/>
    </location>
</feature>
<organism evidence="12 13">
    <name type="scientific">Pocillopora meandrina</name>
    <dbReference type="NCBI Taxonomy" id="46732"/>
    <lineage>
        <taxon>Eukaryota</taxon>
        <taxon>Metazoa</taxon>
        <taxon>Cnidaria</taxon>
        <taxon>Anthozoa</taxon>
        <taxon>Hexacorallia</taxon>
        <taxon>Scleractinia</taxon>
        <taxon>Astrocoeniina</taxon>
        <taxon>Pocilloporidae</taxon>
        <taxon>Pocillopora</taxon>
    </lineage>
</organism>
<keyword evidence="4 10" id="KW-1133">Transmembrane helix</keyword>
<keyword evidence="2" id="KW-1003">Cell membrane</keyword>
<keyword evidence="3 9" id="KW-0812">Transmembrane</keyword>
<feature type="transmembrane region" description="Helical" evidence="10">
    <location>
        <begin position="6"/>
        <end position="28"/>
    </location>
</feature>
<evidence type="ECO:0000313" key="13">
    <source>
        <dbReference type="Proteomes" id="UP001159428"/>
    </source>
</evidence>
<sequence>MSDWYWMTAWLPSLLAVLGNGLVIYLVLSRPRLRSIQNRFTLSLAIADFCVGVCYYPGHAICQFLLNSCNKVIRDDIAVFMIYSSVSNLCAMAFDRYIAIVRPLHYRSLMTTKRAKLLAAVAWMIPLIVYLIPSVCASLGLFHINFKISVVIWTTIFEFFPCTALFLTTLQVIVISRRHCRRDSQRSLKWRRNTCSASVIGTVVTVFLLCYAVEVYSSFCYFTSICPRDEHIYNVVRFLVIINSAANPVAYAFLKRDMRRELDLIISKRSFIKTRSRRSNERSSGI</sequence>
<evidence type="ECO:0000256" key="2">
    <source>
        <dbReference type="ARBA" id="ARBA00022475"/>
    </source>
</evidence>
<evidence type="ECO:0000256" key="1">
    <source>
        <dbReference type="ARBA" id="ARBA00004651"/>
    </source>
</evidence>
<dbReference type="Gene3D" id="1.20.1070.10">
    <property type="entry name" value="Rhodopsin 7-helix transmembrane proteins"/>
    <property type="match status" value="1"/>
</dbReference>
<comment type="subcellular location">
    <subcellularLocation>
        <location evidence="1">Cell membrane</location>
        <topology evidence="1">Multi-pass membrane protein</topology>
    </subcellularLocation>
</comment>
<dbReference type="AlphaFoldDB" id="A0AAU9VQ05"/>
<dbReference type="InterPro" id="IPR000276">
    <property type="entry name" value="GPCR_Rhodpsn"/>
</dbReference>
<evidence type="ECO:0000256" key="4">
    <source>
        <dbReference type="ARBA" id="ARBA00022989"/>
    </source>
</evidence>
<dbReference type="InterPro" id="IPR050569">
    <property type="entry name" value="TAAR"/>
</dbReference>
<evidence type="ECO:0000256" key="6">
    <source>
        <dbReference type="ARBA" id="ARBA00023136"/>
    </source>
</evidence>
<dbReference type="InterPro" id="IPR017452">
    <property type="entry name" value="GPCR_Rhodpsn_7TM"/>
</dbReference>
<dbReference type="EMBL" id="CALNXJ010000002">
    <property type="protein sequence ID" value="CAH3033059.1"/>
    <property type="molecule type" value="Genomic_DNA"/>
</dbReference>
<feature type="domain" description="G-protein coupled receptors family 1 profile" evidence="11">
    <location>
        <begin position="19"/>
        <end position="251"/>
    </location>
</feature>
<evidence type="ECO:0000256" key="7">
    <source>
        <dbReference type="ARBA" id="ARBA00023170"/>
    </source>
</evidence>
<evidence type="ECO:0000256" key="8">
    <source>
        <dbReference type="ARBA" id="ARBA00023224"/>
    </source>
</evidence>
<dbReference type="PROSITE" id="PS00237">
    <property type="entry name" value="G_PROTEIN_RECEP_F1_1"/>
    <property type="match status" value="1"/>
</dbReference>
<accession>A0AAU9VQ05</accession>
<dbReference type="PROSITE" id="PS50262">
    <property type="entry name" value="G_PROTEIN_RECEP_F1_2"/>
    <property type="match status" value="1"/>
</dbReference>
<comment type="similarity">
    <text evidence="9">Belongs to the G-protein coupled receptor 1 family.</text>
</comment>
<dbReference type="PANTHER" id="PTHR24249">
    <property type="entry name" value="HISTAMINE RECEPTOR-RELATED G-PROTEIN COUPLED RECEPTOR"/>
    <property type="match status" value="1"/>
</dbReference>
<feature type="transmembrane region" description="Helical" evidence="10">
    <location>
        <begin position="231"/>
        <end position="254"/>
    </location>
</feature>
<protein>
    <recommendedName>
        <fullName evidence="11">G-protein coupled receptors family 1 profile domain-containing protein</fullName>
    </recommendedName>
</protein>
<evidence type="ECO:0000256" key="5">
    <source>
        <dbReference type="ARBA" id="ARBA00023040"/>
    </source>
</evidence>
<dbReference type="SUPFAM" id="SSF81321">
    <property type="entry name" value="Family A G protein-coupled receptor-like"/>
    <property type="match status" value="1"/>
</dbReference>
<keyword evidence="5 9" id="KW-0297">G-protein coupled receptor</keyword>
<keyword evidence="8 9" id="KW-0807">Transducer</keyword>
<keyword evidence="6 10" id="KW-0472">Membrane</keyword>
<dbReference type="GO" id="GO:0005886">
    <property type="term" value="C:plasma membrane"/>
    <property type="evidence" value="ECO:0007669"/>
    <property type="project" value="UniProtKB-SubCell"/>
</dbReference>
<reference evidence="12 13" key="1">
    <citation type="submission" date="2022-05" db="EMBL/GenBank/DDBJ databases">
        <authorList>
            <consortium name="Genoscope - CEA"/>
            <person name="William W."/>
        </authorList>
    </citation>
    <scope>NUCLEOTIDE SEQUENCE [LARGE SCALE GENOMIC DNA]</scope>
</reference>
<evidence type="ECO:0000256" key="10">
    <source>
        <dbReference type="SAM" id="Phobius"/>
    </source>
</evidence>
<dbReference type="Pfam" id="PF00001">
    <property type="entry name" value="7tm_1"/>
    <property type="match status" value="1"/>
</dbReference>
<evidence type="ECO:0000256" key="3">
    <source>
        <dbReference type="ARBA" id="ARBA00022692"/>
    </source>
</evidence>
<proteinExistence type="inferred from homology"/>
<evidence type="ECO:0000313" key="12">
    <source>
        <dbReference type="EMBL" id="CAH3033059.1"/>
    </source>
</evidence>
<keyword evidence="7 9" id="KW-0675">Receptor</keyword>